<dbReference type="EMBL" id="JBDJPC010000007">
    <property type="protein sequence ID" value="KAL1494216.1"/>
    <property type="molecule type" value="Genomic_DNA"/>
</dbReference>
<protein>
    <submittedName>
        <fullName evidence="9">Uncharacterized protein</fullName>
    </submittedName>
</protein>
<evidence type="ECO:0000256" key="1">
    <source>
        <dbReference type="ARBA" id="ARBA00004651"/>
    </source>
</evidence>
<comment type="subcellular location">
    <subcellularLocation>
        <location evidence="1">Cell membrane</location>
        <topology evidence="1">Multi-pass membrane protein</topology>
    </subcellularLocation>
</comment>
<proteinExistence type="predicted"/>
<keyword evidence="2" id="KW-1003">Cell membrane</keyword>
<comment type="caution">
    <text evidence="9">The sequence shown here is derived from an EMBL/GenBank/DDBJ whole genome shotgun (WGS) entry which is preliminary data.</text>
</comment>
<evidence type="ECO:0000256" key="4">
    <source>
        <dbReference type="ARBA" id="ARBA00022989"/>
    </source>
</evidence>
<dbReference type="GO" id="GO:0005886">
    <property type="term" value="C:plasma membrane"/>
    <property type="evidence" value="ECO:0007669"/>
    <property type="project" value="UniProtKB-SubCell"/>
</dbReference>
<evidence type="ECO:0000256" key="2">
    <source>
        <dbReference type="ARBA" id="ARBA00022475"/>
    </source>
</evidence>
<dbReference type="Proteomes" id="UP001566132">
    <property type="component" value="Unassembled WGS sequence"/>
</dbReference>
<name>A0ABD1EHX2_HYPHA</name>
<dbReference type="InterPro" id="IPR052192">
    <property type="entry name" value="Insect_Ionotropic_Sensory_Rcpt"/>
</dbReference>
<evidence type="ECO:0000256" key="7">
    <source>
        <dbReference type="ARBA" id="ARBA00023180"/>
    </source>
</evidence>
<accession>A0ABD1EHX2</accession>
<keyword evidence="6" id="KW-0675">Receptor</keyword>
<reference evidence="9 10" key="1">
    <citation type="submission" date="2024-05" db="EMBL/GenBank/DDBJ databases">
        <title>Genetic variation in Jamaican populations of the coffee berry borer (Hypothenemus hampei).</title>
        <authorList>
            <person name="Errbii M."/>
            <person name="Myrie A."/>
        </authorList>
    </citation>
    <scope>NUCLEOTIDE SEQUENCE [LARGE SCALE GENOMIC DNA]</scope>
    <source>
        <strain evidence="9">JA-Hopewell-2020-01-JO</strain>
        <tissue evidence="9">Whole body</tissue>
    </source>
</reference>
<evidence type="ECO:0000256" key="3">
    <source>
        <dbReference type="ARBA" id="ARBA00022692"/>
    </source>
</evidence>
<keyword evidence="3 8" id="KW-0812">Transmembrane</keyword>
<sequence>MEHNKNSIAIVNSHLAQDYLKFLKEKFGEITRITQKFLQEPSIWYSNIHYNFIVLNDTIKSKNLDIHLKLLWNTYRIYHFHLAMYNSTLNDLHVFTYDVFKDILNDFHSSKSIDMNGKAIKGNVIIVDPTEGEFNNNICVWGSVCIALNAFLKKLNATFKSIETEDTAGIYKFSKQIVVDGFSDISVGRHWLTTEHLMYASYSIEVSTVVGIVHNAKLRSVLANLYYMFDIYVWSLTAIFKSLFACLQYIGVKKAIFVNANILSIVTETAFQSAIITALTSPKYEKNINTVEDLCVKGYTARGEDDWVFMLNEKLKFEYLSYVEVGDKLWRFKLGSKEVYLSTDYWAEQLLMNRSNSDIFYSSYYHIIKEPLGMGHLTYYLKRNFQLTQYFNRILLLMHDHGLNSKFAFRKYSFKKDRKVQKLNLSHVYSAFLPLVCGLCLSTLAFIIELACQSKKINKSY</sequence>
<keyword evidence="7" id="KW-0325">Glycoprotein</keyword>
<dbReference type="PANTHER" id="PTHR42643:SF24">
    <property type="entry name" value="IONOTROPIC RECEPTOR 60A"/>
    <property type="match status" value="1"/>
</dbReference>
<keyword evidence="5 8" id="KW-0472">Membrane</keyword>
<keyword evidence="4 8" id="KW-1133">Transmembrane helix</keyword>
<gene>
    <name evidence="9" type="ORF">ABEB36_009846</name>
</gene>
<dbReference type="AlphaFoldDB" id="A0ABD1EHX2"/>
<evidence type="ECO:0000313" key="10">
    <source>
        <dbReference type="Proteomes" id="UP001566132"/>
    </source>
</evidence>
<organism evidence="9 10">
    <name type="scientific">Hypothenemus hampei</name>
    <name type="common">Coffee berry borer</name>
    <dbReference type="NCBI Taxonomy" id="57062"/>
    <lineage>
        <taxon>Eukaryota</taxon>
        <taxon>Metazoa</taxon>
        <taxon>Ecdysozoa</taxon>
        <taxon>Arthropoda</taxon>
        <taxon>Hexapoda</taxon>
        <taxon>Insecta</taxon>
        <taxon>Pterygota</taxon>
        <taxon>Neoptera</taxon>
        <taxon>Endopterygota</taxon>
        <taxon>Coleoptera</taxon>
        <taxon>Polyphaga</taxon>
        <taxon>Cucujiformia</taxon>
        <taxon>Curculionidae</taxon>
        <taxon>Scolytinae</taxon>
        <taxon>Hypothenemus</taxon>
    </lineage>
</organism>
<evidence type="ECO:0000313" key="9">
    <source>
        <dbReference type="EMBL" id="KAL1494216.1"/>
    </source>
</evidence>
<evidence type="ECO:0000256" key="8">
    <source>
        <dbReference type="SAM" id="Phobius"/>
    </source>
</evidence>
<keyword evidence="10" id="KW-1185">Reference proteome</keyword>
<evidence type="ECO:0000256" key="6">
    <source>
        <dbReference type="ARBA" id="ARBA00023170"/>
    </source>
</evidence>
<dbReference type="PANTHER" id="PTHR42643">
    <property type="entry name" value="IONOTROPIC RECEPTOR 20A-RELATED"/>
    <property type="match status" value="1"/>
</dbReference>
<evidence type="ECO:0000256" key="5">
    <source>
        <dbReference type="ARBA" id="ARBA00023136"/>
    </source>
</evidence>
<feature type="transmembrane region" description="Helical" evidence="8">
    <location>
        <begin position="428"/>
        <end position="452"/>
    </location>
</feature>